<feature type="transmembrane region" description="Helical" evidence="2">
    <location>
        <begin position="97"/>
        <end position="118"/>
    </location>
</feature>
<evidence type="ECO:0000313" key="4">
    <source>
        <dbReference type="EMBL" id="MES1919253.1"/>
    </source>
</evidence>
<keyword evidence="5" id="KW-1185">Reference proteome</keyword>
<name>A0ABV2AIQ0_9EUKA</name>
<feature type="signal peptide" evidence="3">
    <location>
        <begin position="1"/>
        <end position="18"/>
    </location>
</feature>
<reference evidence="4 5" key="1">
    <citation type="journal article" date="2024" name="BMC Biol.">
        <title>Comparative genomics of Ascetosporea gives new insight into the evolutionary basis for animal parasitism in Rhizaria.</title>
        <authorList>
            <person name="Hiltunen Thoren M."/>
            <person name="Onut-Brannstrom I."/>
            <person name="Alfjorden A."/>
            <person name="Peckova H."/>
            <person name="Swords F."/>
            <person name="Hooper C."/>
            <person name="Holzer A.S."/>
            <person name="Bass D."/>
            <person name="Burki F."/>
        </authorList>
    </citation>
    <scope>NUCLEOTIDE SEQUENCE [LARGE SCALE GENOMIC DNA]</scope>
    <source>
        <strain evidence="4">20-A016</strain>
    </source>
</reference>
<organism evidence="4 5">
    <name type="scientific">Bonamia ostreae</name>
    <dbReference type="NCBI Taxonomy" id="126728"/>
    <lineage>
        <taxon>Eukaryota</taxon>
        <taxon>Sar</taxon>
        <taxon>Rhizaria</taxon>
        <taxon>Endomyxa</taxon>
        <taxon>Ascetosporea</taxon>
        <taxon>Haplosporida</taxon>
        <taxon>Bonamia</taxon>
    </lineage>
</organism>
<dbReference type="Proteomes" id="UP001439008">
    <property type="component" value="Unassembled WGS sequence"/>
</dbReference>
<gene>
    <name evidence="4" type="ORF">MHBO_001112</name>
</gene>
<dbReference type="InterPro" id="IPR035976">
    <property type="entry name" value="Sushi/SCR/CCP_sf"/>
</dbReference>
<proteinExistence type="predicted"/>
<evidence type="ECO:0000256" key="3">
    <source>
        <dbReference type="SAM" id="SignalP"/>
    </source>
</evidence>
<keyword evidence="2" id="KW-0812">Transmembrane</keyword>
<accession>A0ABV2AIQ0</accession>
<evidence type="ECO:0000256" key="2">
    <source>
        <dbReference type="SAM" id="Phobius"/>
    </source>
</evidence>
<feature type="chain" id="PRO_5046868531" evidence="3">
    <location>
        <begin position="19"/>
        <end position="124"/>
    </location>
</feature>
<keyword evidence="1" id="KW-1015">Disulfide bond</keyword>
<evidence type="ECO:0000256" key="1">
    <source>
        <dbReference type="ARBA" id="ARBA00023157"/>
    </source>
</evidence>
<evidence type="ECO:0000313" key="5">
    <source>
        <dbReference type="Proteomes" id="UP001439008"/>
    </source>
</evidence>
<keyword evidence="2" id="KW-0472">Membrane</keyword>
<keyword evidence="2" id="KW-1133">Transmembrane helix</keyword>
<protein>
    <submittedName>
        <fullName evidence="4">Uncharacterized protein</fullName>
    </submittedName>
</protein>
<dbReference type="EMBL" id="JBDODL010000239">
    <property type="protein sequence ID" value="MES1919253.1"/>
    <property type="molecule type" value="Genomic_DNA"/>
</dbReference>
<dbReference type="SUPFAM" id="SSF57535">
    <property type="entry name" value="Complement control module/SCR domain"/>
    <property type="match status" value="1"/>
</dbReference>
<sequence>MSNFILSALILFFSSADSQYLVSPNIQGVLDTCSFSPQIEFGSLLSDCDDAESSEICKYRCNVLFLPFYYFGLPNNHTSYSVCINGIWVHPPICEMAISPMVAGIASMCVMFIFLYFYGTIKYI</sequence>
<comment type="caution">
    <text evidence="4">The sequence shown here is derived from an EMBL/GenBank/DDBJ whole genome shotgun (WGS) entry which is preliminary data.</text>
</comment>
<keyword evidence="3" id="KW-0732">Signal</keyword>